<dbReference type="EMBL" id="CCYD01001104">
    <property type="protein sequence ID" value="CEG44264.1"/>
    <property type="molecule type" value="Genomic_DNA"/>
</dbReference>
<protein>
    <submittedName>
        <fullName evidence="5">Cytoplasmic dynein intermediate chain</fullName>
    </submittedName>
</protein>
<dbReference type="PANTHER" id="PTHR12442">
    <property type="entry name" value="DYNEIN INTERMEDIATE CHAIN"/>
    <property type="match status" value="1"/>
</dbReference>
<dbReference type="OMA" id="SYVCAWN"/>
<dbReference type="GO" id="GO:0005868">
    <property type="term" value="C:cytoplasmic dynein complex"/>
    <property type="evidence" value="ECO:0007669"/>
    <property type="project" value="TreeGrafter"/>
</dbReference>
<dbReference type="InterPro" id="IPR050687">
    <property type="entry name" value="Dynein_IC"/>
</dbReference>
<dbReference type="InterPro" id="IPR036322">
    <property type="entry name" value="WD40_repeat_dom_sf"/>
</dbReference>
<evidence type="ECO:0000256" key="4">
    <source>
        <dbReference type="ARBA" id="ARBA00022737"/>
    </source>
</evidence>
<dbReference type="Proteomes" id="UP000054928">
    <property type="component" value="Unassembled WGS sequence"/>
</dbReference>
<proteinExistence type="predicted"/>
<dbReference type="SMART" id="SM00320">
    <property type="entry name" value="WD40"/>
    <property type="match status" value="5"/>
</dbReference>
<keyword evidence="2" id="KW-0963">Cytoplasm</keyword>
<dbReference type="SUPFAM" id="SSF50978">
    <property type="entry name" value="WD40 repeat-like"/>
    <property type="match status" value="1"/>
</dbReference>
<dbReference type="STRING" id="4781.A0A0P1ARN2"/>
<dbReference type="RefSeq" id="XP_024580633.1">
    <property type="nucleotide sequence ID" value="XM_024730346.1"/>
</dbReference>
<evidence type="ECO:0000313" key="5">
    <source>
        <dbReference type="EMBL" id="CEG44264.1"/>
    </source>
</evidence>
<dbReference type="AlphaFoldDB" id="A0A0P1ARN2"/>
<dbReference type="GO" id="GO:0042073">
    <property type="term" value="P:intraciliary transport"/>
    <property type="evidence" value="ECO:0007669"/>
    <property type="project" value="TreeGrafter"/>
</dbReference>
<dbReference type="InterPro" id="IPR015943">
    <property type="entry name" value="WD40/YVTN_repeat-like_dom_sf"/>
</dbReference>
<dbReference type="GO" id="GO:0097014">
    <property type="term" value="C:ciliary plasm"/>
    <property type="evidence" value="ECO:0007669"/>
    <property type="project" value="TreeGrafter"/>
</dbReference>
<keyword evidence="6" id="KW-1185">Reference proteome</keyword>
<dbReference type="OrthoDB" id="445052at2759"/>
<dbReference type="GO" id="GO:0045503">
    <property type="term" value="F:dynein light chain binding"/>
    <property type="evidence" value="ECO:0007669"/>
    <property type="project" value="TreeGrafter"/>
</dbReference>
<organism evidence="5 6">
    <name type="scientific">Plasmopara halstedii</name>
    <name type="common">Downy mildew of sunflower</name>
    <dbReference type="NCBI Taxonomy" id="4781"/>
    <lineage>
        <taxon>Eukaryota</taxon>
        <taxon>Sar</taxon>
        <taxon>Stramenopiles</taxon>
        <taxon>Oomycota</taxon>
        <taxon>Peronosporomycetes</taxon>
        <taxon>Peronosporales</taxon>
        <taxon>Peronosporaceae</taxon>
        <taxon>Plasmopara</taxon>
    </lineage>
</organism>
<evidence type="ECO:0000313" key="6">
    <source>
        <dbReference type="Proteomes" id="UP000054928"/>
    </source>
</evidence>
<evidence type="ECO:0000256" key="1">
    <source>
        <dbReference type="ARBA" id="ARBA00004496"/>
    </source>
</evidence>
<dbReference type="PROSITE" id="PS00678">
    <property type="entry name" value="WD_REPEATS_1"/>
    <property type="match status" value="1"/>
</dbReference>
<accession>A0A0P1ARN2</accession>
<dbReference type="Gene3D" id="2.130.10.10">
    <property type="entry name" value="YVTN repeat-like/Quinoprotein amine dehydrogenase"/>
    <property type="match status" value="2"/>
</dbReference>
<keyword evidence="4" id="KW-0677">Repeat</keyword>
<keyword evidence="3" id="KW-0853">WD repeat</keyword>
<name>A0A0P1ARN2_PLAHL</name>
<comment type="subcellular location">
    <subcellularLocation>
        <location evidence="1">Cytoplasm</location>
    </subcellularLocation>
</comment>
<dbReference type="PANTHER" id="PTHR12442:SF26">
    <property type="entry name" value="CYTOPLASMIC DYNEIN 2 INTERMEDIATE CHAIN 2"/>
    <property type="match status" value="1"/>
</dbReference>
<evidence type="ECO:0000256" key="3">
    <source>
        <dbReference type="ARBA" id="ARBA00022574"/>
    </source>
</evidence>
<reference evidence="6" key="1">
    <citation type="submission" date="2014-09" db="EMBL/GenBank/DDBJ databases">
        <authorList>
            <person name="Sharma Rahul"/>
            <person name="Thines Marco"/>
        </authorList>
    </citation>
    <scope>NUCLEOTIDE SEQUENCE [LARGE SCALE GENOMIC DNA]</scope>
</reference>
<evidence type="ECO:0000256" key="2">
    <source>
        <dbReference type="ARBA" id="ARBA00022490"/>
    </source>
</evidence>
<dbReference type="GeneID" id="36395514"/>
<dbReference type="InterPro" id="IPR019775">
    <property type="entry name" value="WD40_repeat_CS"/>
</dbReference>
<sequence length="402" mass="44858">MVQHPPLAYGRFDHSGWCNYRSALCLWNVFQSDINVHKPSLVLETSSGLMCVAFHPENPSIVAAGSFNGEVFVWDLEPTEYRFYSSGIGDYFHREPLTKVAWVFDIQSGDYNIASISGDGKVLFWRLKDKLAFPVEGYVLHVSKKLDSRYHKNENKRIIGGKALAFSCSDKASRAFITGSEGGAVARCFAKSTTSIRASEFKAYACAKRSKEVTLATVYEARLDPVTIFPSAMDFMFEPHGAPVYDADFSPFQKTIFLTASADGTIHLYSTLQYHAILSIEVSPSSAYLYATQWSRTRPMVFAVASEDGNIYVFDFKVNRVKPVVVLSGKDTTSLLESTSVTGKTKTEVAVPMFTLDFNPRQRNFLAAGDAAGYVHIWKLPWQFANFQSGELELLKAFEENS</sequence>
<dbReference type="Pfam" id="PF00400">
    <property type="entry name" value="WD40"/>
    <property type="match status" value="2"/>
</dbReference>
<dbReference type="GO" id="GO:0045504">
    <property type="term" value="F:dynein heavy chain binding"/>
    <property type="evidence" value="ECO:0007669"/>
    <property type="project" value="TreeGrafter"/>
</dbReference>
<dbReference type="InterPro" id="IPR001680">
    <property type="entry name" value="WD40_rpt"/>
</dbReference>